<keyword evidence="6" id="KW-0598">Phosphotransferase system</keyword>
<keyword evidence="3" id="KW-1003">Cell membrane</keyword>
<evidence type="ECO:0000256" key="1">
    <source>
        <dbReference type="ARBA" id="ARBA00004651"/>
    </source>
</evidence>
<dbReference type="Gene3D" id="3.30.1360.60">
    <property type="entry name" value="Glucose permease domain IIB"/>
    <property type="match status" value="1"/>
</dbReference>
<dbReference type="InterPro" id="IPR001996">
    <property type="entry name" value="PTS_IIB_1"/>
</dbReference>
<feature type="active site" description="Phosphocysteine intermediate; for EIIB activity" evidence="11">
    <location>
        <position position="31"/>
    </location>
</feature>
<proteinExistence type="predicted"/>
<dbReference type="SUPFAM" id="SSF55604">
    <property type="entry name" value="Glucose permease domain IIB"/>
    <property type="match status" value="1"/>
</dbReference>
<dbReference type="Pfam" id="PF00367">
    <property type="entry name" value="PTS_EIIB"/>
    <property type="match status" value="1"/>
</dbReference>
<keyword evidence="4" id="KW-0762">Sugar transport</keyword>
<feature type="domain" description="PTS EIIA type-1" evidence="13">
    <location>
        <begin position="503"/>
        <end position="607"/>
    </location>
</feature>
<dbReference type="RefSeq" id="WP_261897628.1">
    <property type="nucleotide sequence ID" value="NZ_AP024896.1"/>
</dbReference>
<comment type="subcellular location">
    <subcellularLocation>
        <location evidence="1">Cell membrane</location>
        <topology evidence="1">Multi-pass membrane protein</topology>
    </subcellularLocation>
</comment>
<dbReference type="CDD" id="cd00212">
    <property type="entry name" value="PTS_IIB_glc"/>
    <property type="match status" value="1"/>
</dbReference>
<evidence type="ECO:0000259" key="15">
    <source>
        <dbReference type="PROSITE" id="PS51103"/>
    </source>
</evidence>
<evidence type="ECO:0000313" key="16">
    <source>
        <dbReference type="EMBL" id="WPC75648.1"/>
    </source>
</evidence>
<evidence type="ECO:0000256" key="12">
    <source>
        <dbReference type="SAM" id="Phobius"/>
    </source>
</evidence>
<keyword evidence="8" id="KW-0418">Kinase</keyword>
<keyword evidence="5" id="KW-0808">Transferase</keyword>
<dbReference type="PROSITE" id="PS00371">
    <property type="entry name" value="PTS_EIIA_TYPE_1_HIS"/>
    <property type="match status" value="1"/>
</dbReference>
<name>A0ABZ0QJM9_9VIBR</name>
<organism evidence="16 17">
    <name type="scientific">Vibrio porteresiae DSM 19223</name>
    <dbReference type="NCBI Taxonomy" id="1123496"/>
    <lineage>
        <taxon>Bacteria</taxon>
        <taxon>Pseudomonadati</taxon>
        <taxon>Pseudomonadota</taxon>
        <taxon>Gammaproteobacteria</taxon>
        <taxon>Vibrionales</taxon>
        <taxon>Vibrionaceae</taxon>
        <taxon>Vibrio</taxon>
    </lineage>
</organism>
<dbReference type="InterPro" id="IPR050558">
    <property type="entry name" value="PTS_Sugar-Specific_Components"/>
</dbReference>
<feature type="transmembrane region" description="Helical" evidence="12">
    <location>
        <begin position="212"/>
        <end position="231"/>
    </location>
</feature>
<evidence type="ECO:0000259" key="14">
    <source>
        <dbReference type="PROSITE" id="PS51098"/>
    </source>
</evidence>
<sequence length="633" mass="67665">MASAIRDYAQLAKDILKEVGGQDNLKDFSRCATRLRLILKEVPEGAADKIKQMPGVITVVIASGQFQVVLGTHVADVFANMGNLVDKSFLSSGEQKTRVLDAVIASMSAIFAPLLFILASAGILQGALIVTKHFFPDVVASGTFEVLNFLSWTPFSFLPVFIGFTAAKYFRCNPYIAVLCCCALINPSWAEIAGKIASGEAYTFLGLPLAKTVYSSSVLPPIFLVWALSYVERYTKQILPDVVKELFTPLVCMIIMVPVTLVVIGPVTSAAAAYIAVGYNWLYNAAPPVAAAVVGGFWQVLVIFGIHWGTTPLVFANYEQFGKDSFQVFQTCAVVAQMVAAFVCAYKSKNTIIKKTGYSAGITAIFGITEPTLYGITLRFKKPFICGCIGGAAGSLVASLFDTHYYVYAGLSSIITTVNAITPENPFSFIGMLAGVGVTFVVTTVLIFVIGFDDPKEETTNEAAPASAKSVSPQPEVTSASQQQVVLASPVKGIVVPLSTVNDETFAQKMLGDGVAIKPEEGLVTAPCDAVVSSVIESQHAVGLTCANGMELLIHVGLDTVALKGEFFDTLVSVDQVVKAGEPLIRFDLEAVKAAGYDVTTPFIVLNSDEFKLQILDEEEHPIEMGEPVIQIA</sequence>
<dbReference type="InterPro" id="IPR001127">
    <property type="entry name" value="PTS_EIIA_1_perm"/>
</dbReference>
<keyword evidence="9 12" id="KW-1133">Transmembrane helix</keyword>
<dbReference type="Pfam" id="PF00358">
    <property type="entry name" value="PTS_EIIA_1"/>
    <property type="match status" value="1"/>
</dbReference>
<dbReference type="PANTHER" id="PTHR30175">
    <property type="entry name" value="PHOSPHOTRANSFERASE SYSTEM TRANSPORT PROTEIN"/>
    <property type="match status" value="1"/>
</dbReference>
<dbReference type="InterPro" id="IPR011055">
    <property type="entry name" value="Dup_hybrid_motif"/>
</dbReference>
<feature type="transmembrane region" description="Helical" evidence="12">
    <location>
        <begin position="102"/>
        <end position="129"/>
    </location>
</feature>
<keyword evidence="10 12" id="KW-0472">Membrane</keyword>
<keyword evidence="2" id="KW-0813">Transport</keyword>
<keyword evidence="17" id="KW-1185">Reference proteome</keyword>
<dbReference type="Pfam" id="PF02378">
    <property type="entry name" value="PTS_EIIC"/>
    <property type="match status" value="1"/>
</dbReference>
<dbReference type="EMBL" id="CP138204">
    <property type="protein sequence ID" value="WPC75648.1"/>
    <property type="molecule type" value="Genomic_DNA"/>
</dbReference>
<keyword evidence="7 12" id="KW-0812">Transmembrane</keyword>
<dbReference type="SUPFAM" id="SSF51261">
    <property type="entry name" value="Duplicated hybrid motif"/>
    <property type="match status" value="1"/>
</dbReference>
<feature type="transmembrane region" description="Helical" evidence="12">
    <location>
        <begin position="149"/>
        <end position="167"/>
    </location>
</feature>
<feature type="transmembrane region" description="Helical" evidence="12">
    <location>
        <begin position="384"/>
        <end position="407"/>
    </location>
</feature>
<dbReference type="InterPro" id="IPR018113">
    <property type="entry name" value="PTrfase_EIIB_Cys"/>
</dbReference>
<dbReference type="PANTHER" id="PTHR30175:SF1">
    <property type="entry name" value="PTS SYSTEM ARBUTIN-, CELLOBIOSE-, AND SALICIN-SPECIFIC EIIBC COMPONENT-RELATED"/>
    <property type="match status" value="1"/>
</dbReference>
<evidence type="ECO:0000259" key="13">
    <source>
        <dbReference type="PROSITE" id="PS51093"/>
    </source>
</evidence>
<evidence type="ECO:0000256" key="4">
    <source>
        <dbReference type="ARBA" id="ARBA00022597"/>
    </source>
</evidence>
<evidence type="ECO:0000313" key="17">
    <source>
        <dbReference type="Proteomes" id="UP001304071"/>
    </source>
</evidence>
<feature type="domain" description="PTS EIIC type-1" evidence="15">
    <location>
        <begin position="98"/>
        <end position="462"/>
    </location>
</feature>
<feature type="transmembrane region" description="Helical" evidence="12">
    <location>
        <begin position="289"/>
        <end position="308"/>
    </location>
</feature>
<feature type="transmembrane region" description="Helical" evidence="12">
    <location>
        <begin position="328"/>
        <end position="346"/>
    </location>
</feature>
<dbReference type="NCBIfam" id="TIGR00830">
    <property type="entry name" value="PTBA"/>
    <property type="match status" value="1"/>
</dbReference>
<dbReference type="PROSITE" id="PS51103">
    <property type="entry name" value="PTS_EIIC_TYPE_1"/>
    <property type="match status" value="1"/>
</dbReference>
<dbReference type="Gene3D" id="2.70.70.10">
    <property type="entry name" value="Glucose Permease (Domain IIA)"/>
    <property type="match status" value="1"/>
</dbReference>
<feature type="domain" description="PTS EIIB type-1" evidence="14">
    <location>
        <begin position="9"/>
        <end position="91"/>
    </location>
</feature>
<evidence type="ECO:0000256" key="11">
    <source>
        <dbReference type="PROSITE-ProRule" id="PRU00421"/>
    </source>
</evidence>
<dbReference type="PROSITE" id="PS01035">
    <property type="entry name" value="PTS_EIIB_TYPE_1_CYS"/>
    <property type="match status" value="1"/>
</dbReference>
<evidence type="ECO:0000256" key="6">
    <source>
        <dbReference type="ARBA" id="ARBA00022683"/>
    </source>
</evidence>
<accession>A0ABZ0QJM9</accession>
<dbReference type="PROSITE" id="PS51098">
    <property type="entry name" value="PTS_EIIB_TYPE_1"/>
    <property type="match status" value="1"/>
</dbReference>
<feature type="transmembrane region" description="Helical" evidence="12">
    <location>
        <begin position="427"/>
        <end position="452"/>
    </location>
</feature>
<evidence type="ECO:0000256" key="10">
    <source>
        <dbReference type="ARBA" id="ARBA00023136"/>
    </source>
</evidence>
<evidence type="ECO:0000256" key="9">
    <source>
        <dbReference type="ARBA" id="ARBA00022989"/>
    </source>
</evidence>
<gene>
    <name evidence="16" type="ORF">R8Z52_22265</name>
</gene>
<reference evidence="16 17" key="1">
    <citation type="submission" date="2023-11" db="EMBL/GenBank/DDBJ databases">
        <title>Plant-associative lifestyle of Vibrio porteresiae and its evolutionary dynamics.</title>
        <authorList>
            <person name="Rameshkumar N."/>
            <person name="Kirti K."/>
        </authorList>
    </citation>
    <scope>NUCLEOTIDE SEQUENCE [LARGE SCALE GENOMIC DNA]</scope>
    <source>
        <strain evidence="16 17">MSSRF30</strain>
    </source>
</reference>
<evidence type="ECO:0000256" key="5">
    <source>
        <dbReference type="ARBA" id="ARBA00022679"/>
    </source>
</evidence>
<evidence type="ECO:0000256" key="2">
    <source>
        <dbReference type="ARBA" id="ARBA00022448"/>
    </source>
</evidence>
<dbReference type="InterPro" id="IPR036878">
    <property type="entry name" value="Glu_permease_IIB"/>
</dbReference>
<dbReference type="InterPro" id="IPR013013">
    <property type="entry name" value="PTS_EIIC_1"/>
</dbReference>
<feature type="transmembrane region" description="Helical" evidence="12">
    <location>
        <begin position="246"/>
        <end position="277"/>
    </location>
</feature>
<evidence type="ECO:0000256" key="8">
    <source>
        <dbReference type="ARBA" id="ARBA00022777"/>
    </source>
</evidence>
<evidence type="ECO:0000256" key="3">
    <source>
        <dbReference type="ARBA" id="ARBA00022475"/>
    </source>
</evidence>
<dbReference type="Proteomes" id="UP001304071">
    <property type="component" value="Chromosome 2"/>
</dbReference>
<dbReference type="PROSITE" id="PS51093">
    <property type="entry name" value="PTS_EIIA_TYPE_1"/>
    <property type="match status" value="1"/>
</dbReference>
<protein>
    <submittedName>
        <fullName evidence="16">Glucose PTS transporter subunit IIA</fullName>
    </submittedName>
</protein>
<evidence type="ECO:0000256" key="7">
    <source>
        <dbReference type="ARBA" id="ARBA00022692"/>
    </source>
</evidence>
<dbReference type="InterPro" id="IPR003352">
    <property type="entry name" value="PTS_EIIC"/>
</dbReference>